<dbReference type="Pfam" id="PF03473">
    <property type="entry name" value="MOSC"/>
    <property type="match status" value="1"/>
</dbReference>
<dbReference type="InterPro" id="IPR011037">
    <property type="entry name" value="Pyrv_Knase-like_insert_dom_sf"/>
</dbReference>
<dbReference type="PANTHER" id="PTHR36930">
    <property type="entry name" value="METAL-SULFUR CLUSTER BIOSYNTHESIS PROTEINS YUAD-RELATED"/>
    <property type="match status" value="1"/>
</dbReference>
<dbReference type="PANTHER" id="PTHR36930:SF1">
    <property type="entry name" value="MOSC DOMAIN-CONTAINING PROTEIN"/>
    <property type="match status" value="1"/>
</dbReference>
<keyword evidence="3" id="KW-1185">Reference proteome</keyword>
<dbReference type="Proteomes" id="UP000550714">
    <property type="component" value="Unassembled WGS sequence"/>
</dbReference>
<reference evidence="2 3" key="1">
    <citation type="submission" date="2020-08" db="EMBL/GenBank/DDBJ databases">
        <title>Genomic Encyclopedia of Type Strains, Phase III (KMG-III): the genomes of soil and plant-associated and newly described type strains.</title>
        <authorList>
            <person name="Whitman W."/>
        </authorList>
    </citation>
    <scope>NUCLEOTIDE SEQUENCE [LARGE SCALE GENOMIC DNA]</scope>
    <source>
        <strain evidence="2 3">CECT 8577</strain>
    </source>
</reference>
<dbReference type="GO" id="GO:0030170">
    <property type="term" value="F:pyridoxal phosphate binding"/>
    <property type="evidence" value="ECO:0007669"/>
    <property type="project" value="InterPro"/>
</dbReference>
<dbReference type="InterPro" id="IPR052716">
    <property type="entry name" value="MOSC_domain"/>
</dbReference>
<dbReference type="Pfam" id="PF03476">
    <property type="entry name" value="MOSC_N"/>
    <property type="match status" value="1"/>
</dbReference>
<dbReference type="PROSITE" id="PS51340">
    <property type="entry name" value="MOSC"/>
    <property type="match status" value="1"/>
</dbReference>
<dbReference type="GO" id="GO:0003824">
    <property type="term" value="F:catalytic activity"/>
    <property type="evidence" value="ECO:0007669"/>
    <property type="project" value="InterPro"/>
</dbReference>
<evidence type="ECO:0000259" key="1">
    <source>
        <dbReference type="PROSITE" id="PS51340"/>
    </source>
</evidence>
<dbReference type="AlphaFoldDB" id="A0A839RZC2"/>
<dbReference type="RefSeq" id="WP_183651600.1">
    <property type="nucleotide sequence ID" value="NZ_JACHWU010000002.1"/>
</dbReference>
<evidence type="ECO:0000313" key="3">
    <source>
        <dbReference type="Proteomes" id="UP000550714"/>
    </source>
</evidence>
<comment type="caution">
    <text evidence="2">The sequence shown here is derived from an EMBL/GenBank/DDBJ whole genome shotgun (WGS) entry which is preliminary data.</text>
</comment>
<dbReference type="Gene3D" id="2.40.33.20">
    <property type="entry name" value="PK beta-barrel domain-like"/>
    <property type="match status" value="1"/>
</dbReference>
<dbReference type="InterPro" id="IPR005302">
    <property type="entry name" value="MoCF_Sase_C"/>
</dbReference>
<dbReference type="InterPro" id="IPR005303">
    <property type="entry name" value="MOCOS_middle"/>
</dbReference>
<proteinExistence type="predicted"/>
<dbReference type="GO" id="GO:0030151">
    <property type="term" value="F:molybdenum ion binding"/>
    <property type="evidence" value="ECO:0007669"/>
    <property type="project" value="InterPro"/>
</dbReference>
<dbReference type="EMBL" id="JACHWU010000002">
    <property type="protein sequence ID" value="MBB3050816.1"/>
    <property type="molecule type" value="Genomic_DNA"/>
</dbReference>
<dbReference type="SUPFAM" id="SSF50800">
    <property type="entry name" value="PK beta-barrel domain-like"/>
    <property type="match status" value="1"/>
</dbReference>
<gene>
    <name evidence="2" type="ORF">FHS23_001839</name>
</gene>
<feature type="domain" description="MOSC" evidence="1">
    <location>
        <begin position="111"/>
        <end position="256"/>
    </location>
</feature>
<evidence type="ECO:0000313" key="2">
    <source>
        <dbReference type="EMBL" id="MBB3050816.1"/>
    </source>
</evidence>
<accession>A0A839RZC2</accession>
<organism evidence="2 3">
    <name type="scientific">Prauserella isguenensis</name>
    <dbReference type="NCBI Taxonomy" id="1470180"/>
    <lineage>
        <taxon>Bacteria</taxon>
        <taxon>Bacillati</taxon>
        <taxon>Actinomycetota</taxon>
        <taxon>Actinomycetes</taxon>
        <taxon>Pseudonocardiales</taxon>
        <taxon>Pseudonocardiaceae</taxon>
        <taxon>Prauserella</taxon>
    </lineage>
</organism>
<protein>
    <recommendedName>
        <fullName evidence="1">MOSC domain-containing protein</fullName>
    </recommendedName>
</protein>
<name>A0A839RZC2_9PSEU</name>
<sequence length="259" mass="27918">MAGEIRGLYVHPVKGLSPQELSSVTLEPGCGVPYDRAFALARPDGKYTPGLAEPLPKTQFFMLARNASLAGYRTRFDPETGVLCAERDGRTVLEATLTTDDGAAAVTTFFAEALGLSTPPVLARVDGRRFTDVSVVSDAMMNAVSLVNLASVRALGERLGTELDPRRFRANLYYDGLPAFSERDLVGEEITVGDLRLRGVLATKRCAATEVNPDTAERDIDLPRRLHQEFGHNEMGIYAEVVTGGTVRPADAVDHPVAG</sequence>